<proteinExistence type="predicted"/>
<protein>
    <submittedName>
        <fullName evidence="1">Uncharacterized protein</fullName>
    </submittedName>
</protein>
<reference evidence="1 2" key="1">
    <citation type="journal article" date="2021" name="BMC Genomics">
        <title>Datura genome reveals duplications of psychoactive alkaloid biosynthetic genes and high mutation rate following tissue culture.</title>
        <authorList>
            <person name="Rajewski A."/>
            <person name="Carter-House D."/>
            <person name="Stajich J."/>
            <person name="Litt A."/>
        </authorList>
    </citation>
    <scope>NUCLEOTIDE SEQUENCE [LARGE SCALE GENOMIC DNA]</scope>
    <source>
        <strain evidence="1">AR-01</strain>
    </source>
</reference>
<evidence type="ECO:0000313" key="1">
    <source>
        <dbReference type="EMBL" id="MCD7473040.1"/>
    </source>
</evidence>
<dbReference type="Proteomes" id="UP000823775">
    <property type="component" value="Unassembled WGS sequence"/>
</dbReference>
<name>A0ABS8TQF0_DATST</name>
<accession>A0ABS8TQF0</accession>
<dbReference type="EMBL" id="JACEIK010001910">
    <property type="protein sequence ID" value="MCD7473040.1"/>
    <property type="molecule type" value="Genomic_DNA"/>
</dbReference>
<evidence type="ECO:0000313" key="2">
    <source>
        <dbReference type="Proteomes" id="UP000823775"/>
    </source>
</evidence>
<sequence length="164" mass="18408">MSTPKISLLSKNSSFPSTEALKTTLELWVSVTVSFASVIISFNTHSTVILWNPAIRKIVIFPKPPPYDQHMFWLGFGFDPKNLDFEVVSMANLGHGWRNLVVQYPWSLLSYDPKSKDFKDLDIHGRSESFFLSKYVESLVLLDGSSGATADPSIAFESKESTEL</sequence>
<keyword evidence="2" id="KW-1185">Reference proteome</keyword>
<comment type="caution">
    <text evidence="1">The sequence shown here is derived from an EMBL/GenBank/DDBJ whole genome shotgun (WGS) entry which is preliminary data.</text>
</comment>
<organism evidence="1 2">
    <name type="scientific">Datura stramonium</name>
    <name type="common">Jimsonweed</name>
    <name type="synonym">Common thornapple</name>
    <dbReference type="NCBI Taxonomy" id="4076"/>
    <lineage>
        <taxon>Eukaryota</taxon>
        <taxon>Viridiplantae</taxon>
        <taxon>Streptophyta</taxon>
        <taxon>Embryophyta</taxon>
        <taxon>Tracheophyta</taxon>
        <taxon>Spermatophyta</taxon>
        <taxon>Magnoliopsida</taxon>
        <taxon>eudicotyledons</taxon>
        <taxon>Gunneridae</taxon>
        <taxon>Pentapetalae</taxon>
        <taxon>asterids</taxon>
        <taxon>lamiids</taxon>
        <taxon>Solanales</taxon>
        <taxon>Solanaceae</taxon>
        <taxon>Solanoideae</taxon>
        <taxon>Datureae</taxon>
        <taxon>Datura</taxon>
    </lineage>
</organism>
<gene>
    <name evidence="1" type="ORF">HAX54_014618</name>
</gene>